<dbReference type="InParanoid" id="A8NW90"/>
<name>A8NW90_COPC7</name>
<comment type="caution">
    <text evidence="1">The sequence shown here is derived from an EMBL/GenBank/DDBJ whole genome shotgun (WGS) entry which is preliminary data.</text>
</comment>
<protein>
    <submittedName>
        <fullName evidence="1">Protein kinase subdomain-containing protein PKL/ccin3</fullName>
    </submittedName>
</protein>
<sequence>MFSTLVIHDCGTVDGELITVTLKASPSFPGAVWYQEDWDQPVPATWGPKDVSAFDETLELRLVGRISEGRIGVAYIAKVVSATRNGADVRTTLPPTLCLKFAKPEFSRSLAREAWVYEQLESLQGTSVPSSFGFYASTAAEQPSFPNLEFEPWRNREVLFEDTDKVPSNIDEYASPDWLTDDVPEYYDEGTFGDPLYKLNSPWFEWARLPDNPTISVLVLELLGEACTGVKTAADKQAIKEVMDDLAEAGVLHDNITPWNTLAFKPSSHGEARLCPRHNVVHPWRIIDFDRSRMVNPKNLGELGKRRIANTERRLNRAVAFQFWCWN</sequence>
<dbReference type="AlphaFoldDB" id="A8NW90"/>
<dbReference type="KEGG" id="cci:CC1G_04173"/>
<gene>
    <name evidence="1" type="ORF">CC1G_04173</name>
</gene>
<evidence type="ECO:0000313" key="1">
    <source>
        <dbReference type="EMBL" id="EAU85077.1"/>
    </source>
</evidence>
<evidence type="ECO:0000313" key="2">
    <source>
        <dbReference type="Proteomes" id="UP000001861"/>
    </source>
</evidence>
<keyword evidence="2" id="KW-1185">Reference proteome</keyword>
<dbReference type="EMBL" id="AACS02000004">
    <property type="protein sequence ID" value="EAU85077.1"/>
    <property type="molecule type" value="Genomic_DNA"/>
</dbReference>
<reference evidence="1 2" key="1">
    <citation type="journal article" date="2010" name="Proc. Natl. Acad. Sci. U.S.A.">
        <title>Insights into evolution of multicellular fungi from the assembled chromosomes of the mushroom Coprinopsis cinerea (Coprinus cinereus).</title>
        <authorList>
            <person name="Stajich J.E."/>
            <person name="Wilke S.K."/>
            <person name="Ahren D."/>
            <person name="Au C.H."/>
            <person name="Birren B.W."/>
            <person name="Borodovsky M."/>
            <person name="Burns C."/>
            <person name="Canback B."/>
            <person name="Casselton L.A."/>
            <person name="Cheng C.K."/>
            <person name="Deng J."/>
            <person name="Dietrich F.S."/>
            <person name="Fargo D.C."/>
            <person name="Farman M.L."/>
            <person name="Gathman A.C."/>
            <person name="Goldberg J."/>
            <person name="Guigo R."/>
            <person name="Hoegger P.J."/>
            <person name="Hooker J.B."/>
            <person name="Huggins A."/>
            <person name="James T.Y."/>
            <person name="Kamada T."/>
            <person name="Kilaru S."/>
            <person name="Kodira C."/>
            <person name="Kues U."/>
            <person name="Kupfer D."/>
            <person name="Kwan H.S."/>
            <person name="Lomsadze A."/>
            <person name="Li W."/>
            <person name="Lilly W.W."/>
            <person name="Ma L.J."/>
            <person name="Mackey A.J."/>
            <person name="Manning G."/>
            <person name="Martin F."/>
            <person name="Muraguchi H."/>
            <person name="Natvig D.O."/>
            <person name="Palmerini H."/>
            <person name="Ramesh M.A."/>
            <person name="Rehmeyer C.J."/>
            <person name="Roe B.A."/>
            <person name="Shenoy N."/>
            <person name="Stanke M."/>
            <person name="Ter-Hovhannisyan V."/>
            <person name="Tunlid A."/>
            <person name="Velagapudi R."/>
            <person name="Vision T.J."/>
            <person name="Zeng Q."/>
            <person name="Zolan M.E."/>
            <person name="Pukkila P.J."/>
        </authorList>
    </citation>
    <scope>NUCLEOTIDE SEQUENCE [LARGE SCALE GENOMIC DNA]</scope>
    <source>
        <strain evidence="2">Okayama-7 / 130 / ATCC MYA-4618 / FGSC 9003</strain>
    </source>
</reference>
<dbReference type="RefSeq" id="XP_001836860.1">
    <property type="nucleotide sequence ID" value="XM_001836808.1"/>
</dbReference>
<dbReference type="VEuPathDB" id="FungiDB:CC1G_04173"/>
<accession>A8NW90</accession>
<dbReference type="OMA" id="NATPCEL"/>
<organism evidence="1 2">
    <name type="scientific">Coprinopsis cinerea (strain Okayama-7 / 130 / ATCC MYA-4618 / FGSC 9003)</name>
    <name type="common">Inky cap fungus</name>
    <name type="synonym">Hormographiella aspergillata</name>
    <dbReference type="NCBI Taxonomy" id="240176"/>
    <lineage>
        <taxon>Eukaryota</taxon>
        <taxon>Fungi</taxon>
        <taxon>Dikarya</taxon>
        <taxon>Basidiomycota</taxon>
        <taxon>Agaricomycotina</taxon>
        <taxon>Agaricomycetes</taxon>
        <taxon>Agaricomycetidae</taxon>
        <taxon>Agaricales</taxon>
        <taxon>Agaricineae</taxon>
        <taxon>Psathyrellaceae</taxon>
        <taxon>Coprinopsis</taxon>
    </lineage>
</organism>
<dbReference type="GeneID" id="6013412"/>
<dbReference type="eggNOG" id="ENOG502R0N7">
    <property type="taxonomic scope" value="Eukaryota"/>
</dbReference>
<dbReference type="OrthoDB" id="3182995at2759"/>
<dbReference type="Proteomes" id="UP000001861">
    <property type="component" value="Unassembled WGS sequence"/>
</dbReference>
<proteinExistence type="predicted"/>
<dbReference type="GO" id="GO:0016301">
    <property type="term" value="F:kinase activity"/>
    <property type="evidence" value="ECO:0007669"/>
    <property type="project" value="UniProtKB-KW"/>
</dbReference>
<keyword evidence="1" id="KW-0808">Transferase</keyword>
<keyword evidence="1" id="KW-0418">Kinase</keyword>